<dbReference type="CDD" id="cd02440">
    <property type="entry name" value="AdoMet_MTases"/>
    <property type="match status" value="1"/>
</dbReference>
<sequence length="189" mass="21867">MDISTVIPLSTYYSYLKRFVISPTTMGTIAPSSRWLCYEMLDKLNWQQDIQVAELGAGTGVITQQILKRMSVNSSLDVFEIEPSFATELDKINDHRLRVYTASAEKLNSHYNMIISGLPFLSIPKKTGLRILKRVHKELLKTQGCFVLFQYTTRYEKTLSRYFHLEKKLVMRNVPPAWVYYCTPKNNIG</sequence>
<gene>
    <name evidence="5" type="ORF">BN1804_03087</name>
    <name evidence="6" type="ORF">JFQ69_14000</name>
</gene>
<keyword evidence="8" id="KW-1185">Reference proteome</keyword>
<evidence type="ECO:0000313" key="5">
    <source>
        <dbReference type="EMBL" id="CRL64596.1"/>
    </source>
</evidence>
<evidence type="ECO:0000256" key="3">
    <source>
        <dbReference type="ARBA" id="ARBA00022691"/>
    </source>
</evidence>
<evidence type="ECO:0000256" key="1">
    <source>
        <dbReference type="ARBA" id="ARBA00022603"/>
    </source>
</evidence>
<keyword evidence="4" id="KW-0694">RNA-binding</keyword>
<accession>A0A379EHA1</accession>
<reference evidence="5" key="1">
    <citation type="submission" date="2015-06" db="EMBL/GenBank/DDBJ databases">
        <authorList>
            <person name="Urmite Genomes Urmite Genomes"/>
        </authorList>
    </citation>
    <scope>NUCLEOTIDE SEQUENCE [LARGE SCALE GENOMIC DNA]</scope>
    <source>
        <strain evidence="5">CSUR P1867</strain>
    </source>
</reference>
<dbReference type="EMBL" id="JAEKCB010000007">
    <property type="protein sequence ID" value="MBJ2118770.1"/>
    <property type="molecule type" value="Genomic_DNA"/>
</dbReference>
<dbReference type="Gene3D" id="3.40.50.150">
    <property type="entry name" value="Vaccinia Virus protein VP39"/>
    <property type="match status" value="1"/>
</dbReference>
<proteinExistence type="predicted"/>
<name>A0A0G4QG84_9GAMM</name>
<evidence type="ECO:0000256" key="4">
    <source>
        <dbReference type="ARBA" id="ARBA00022884"/>
    </source>
</evidence>
<evidence type="ECO:0000313" key="8">
    <source>
        <dbReference type="Proteomes" id="UP000619976"/>
    </source>
</evidence>
<keyword evidence="2" id="KW-0808">Transferase</keyword>
<dbReference type="Pfam" id="PF00398">
    <property type="entry name" value="RrnaAD"/>
    <property type="match status" value="1"/>
</dbReference>
<dbReference type="InterPro" id="IPR029063">
    <property type="entry name" value="SAM-dependent_MTases_sf"/>
</dbReference>
<dbReference type="EMBL" id="CVRY01000006">
    <property type="protein sequence ID" value="CRL64596.1"/>
    <property type="molecule type" value="Genomic_DNA"/>
</dbReference>
<dbReference type="GO" id="GO:0008168">
    <property type="term" value="F:methyltransferase activity"/>
    <property type="evidence" value="ECO:0007669"/>
    <property type="project" value="UniProtKB-KW"/>
</dbReference>
<protein>
    <submittedName>
        <fullName evidence="6">Methyltransferase</fullName>
    </submittedName>
    <submittedName>
        <fullName evidence="5">Ribosomal RNA adenine dimethylase</fullName>
    </submittedName>
</protein>
<keyword evidence="3" id="KW-0949">S-adenosyl-L-methionine</keyword>
<dbReference type="RefSeq" id="WP_072064709.1">
    <property type="nucleotide sequence ID" value="NZ_CAXOKJ010000007.1"/>
</dbReference>
<dbReference type="SUPFAM" id="SSF53335">
    <property type="entry name" value="S-adenosyl-L-methionine-dependent methyltransferases"/>
    <property type="match status" value="1"/>
</dbReference>
<dbReference type="InterPro" id="IPR001737">
    <property type="entry name" value="KsgA/Erm"/>
</dbReference>
<evidence type="ECO:0000256" key="2">
    <source>
        <dbReference type="ARBA" id="ARBA00022679"/>
    </source>
</evidence>
<dbReference type="GeneID" id="76524747"/>
<dbReference type="GO" id="GO:0003723">
    <property type="term" value="F:RNA binding"/>
    <property type="evidence" value="ECO:0007669"/>
    <property type="project" value="UniProtKB-KW"/>
</dbReference>
<dbReference type="Proteomes" id="UP000619976">
    <property type="component" value="Unassembled WGS sequence"/>
</dbReference>
<reference evidence="6 8" key="3">
    <citation type="submission" date="2020-12" db="EMBL/GenBank/DDBJ databases">
        <title>Enhanced detection system for hospital associated transmission using whole genome sequencing surveillance.</title>
        <authorList>
            <person name="Harrison L.H."/>
            <person name="Van Tyne D."/>
            <person name="Marsh J.W."/>
            <person name="Griffith M.P."/>
            <person name="Snyder D.J."/>
            <person name="Cooper V.S."/>
            <person name="Mustapha M."/>
        </authorList>
    </citation>
    <scope>NUCLEOTIDE SEQUENCE [LARGE SCALE GENOMIC DNA]</scope>
    <source>
        <strain evidence="6 8">PR00195</strain>
    </source>
</reference>
<keyword evidence="1 5" id="KW-0489">Methyltransferase</keyword>
<reference evidence="7" key="2">
    <citation type="submission" date="2015-06" db="EMBL/GenBank/DDBJ databases">
        <authorList>
            <person name="Urmite Genomes"/>
        </authorList>
    </citation>
    <scope>NUCLEOTIDE SEQUENCE [LARGE SCALE GENOMIC DNA]</scope>
    <source>
        <strain evidence="7">CSUR P1867</strain>
    </source>
</reference>
<organism evidence="5 7">
    <name type="scientific">Proteus penneri</name>
    <dbReference type="NCBI Taxonomy" id="102862"/>
    <lineage>
        <taxon>Bacteria</taxon>
        <taxon>Pseudomonadati</taxon>
        <taxon>Pseudomonadota</taxon>
        <taxon>Gammaproteobacteria</taxon>
        <taxon>Enterobacterales</taxon>
        <taxon>Morganellaceae</taxon>
        <taxon>Proteus</taxon>
    </lineage>
</organism>
<evidence type="ECO:0000313" key="6">
    <source>
        <dbReference type="EMBL" id="MBJ2118770.1"/>
    </source>
</evidence>
<evidence type="ECO:0000313" key="7">
    <source>
        <dbReference type="Proteomes" id="UP000183920"/>
    </source>
</evidence>
<dbReference type="GO" id="GO:0032259">
    <property type="term" value="P:methylation"/>
    <property type="evidence" value="ECO:0007669"/>
    <property type="project" value="UniProtKB-KW"/>
</dbReference>
<accession>A0A0G4QG84</accession>
<dbReference type="Proteomes" id="UP000183920">
    <property type="component" value="Unassembled WGS sequence"/>
</dbReference>
<dbReference type="AlphaFoldDB" id="A0A0G4QG84"/>